<organism evidence="2 3">
    <name type="scientific">Robbsia andropogonis</name>
    <dbReference type="NCBI Taxonomy" id="28092"/>
    <lineage>
        <taxon>Bacteria</taxon>
        <taxon>Pseudomonadati</taxon>
        <taxon>Pseudomonadota</taxon>
        <taxon>Betaproteobacteria</taxon>
        <taxon>Burkholderiales</taxon>
        <taxon>Burkholderiaceae</taxon>
        <taxon>Robbsia</taxon>
    </lineage>
</organism>
<gene>
    <name evidence="2" type="ORF">WM40_12760</name>
</gene>
<dbReference type="Pfam" id="PF01722">
    <property type="entry name" value="BolA"/>
    <property type="match status" value="1"/>
</dbReference>
<evidence type="ECO:0008006" key="4">
    <source>
        <dbReference type="Google" id="ProtNLM"/>
    </source>
</evidence>
<dbReference type="PANTHER" id="PTHR46230:SF7">
    <property type="entry name" value="BOLA-LIKE PROTEIN 1"/>
    <property type="match status" value="1"/>
</dbReference>
<dbReference type="PANTHER" id="PTHR46230">
    <property type="match status" value="1"/>
</dbReference>
<protein>
    <recommendedName>
        <fullName evidence="4">BolA family transcriptional regulator</fullName>
    </recommendedName>
</protein>
<dbReference type="InterPro" id="IPR002634">
    <property type="entry name" value="BolA"/>
</dbReference>
<dbReference type="InterPro" id="IPR036065">
    <property type="entry name" value="BolA-like_sf"/>
</dbReference>
<evidence type="ECO:0000313" key="2">
    <source>
        <dbReference type="EMBL" id="KKB63135.1"/>
    </source>
</evidence>
<reference evidence="2 3" key="1">
    <citation type="submission" date="2015-03" db="EMBL/GenBank/DDBJ databases">
        <title>Draft Genome Sequence of Burkholderia andropogonis type strain ICMP2807, isolated from Sorghum bicolor.</title>
        <authorList>
            <person name="Lopes-Santos L."/>
            <person name="Castro D.B."/>
            <person name="Ottoboni L.M."/>
            <person name="Park D."/>
            <person name="Weirc B.S."/>
            <person name="Destefano S.A."/>
        </authorList>
    </citation>
    <scope>NUCLEOTIDE SEQUENCE [LARGE SCALE GENOMIC DNA]</scope>
    <source>
        <strain evidence="2 3">ICMP2807</strain>
    </source>
</reference>
<dbReference type="RefSeq" id="WP_024902986.1">
    <property type="nucleotide sequence ID" value="NZ_CADFGU010000002.1"/>
</dbReference>
<name>A0A0F5JZN4_9BURK</name>
<accession>A0A0F5JZN4</accession>
<dbReference type="Proteomes" id="UP000033618">
    <property type="component" value="Unassembled WGS sequence"/>
</dbReference>
<evidence type="ECO:0000256" key="1">
    <source>
        <dbReference type="RuleBase" id="RU003860"/>
    </source>
</evidence>
<keyword evidence="3" id="KW-1185">Reference proteome</keyword>
<dbReference type="PIRSF" id="PIRSF003113">
    <property type="entry name" value="BolA"/>
    <property type="match status" value="1"/>
</dbReference>
<evidence type="ECO:0000313" key="3">
    <source>
        <dbReference type="Proteomes" id="UP000033618"/>
    </source>
</evidence>
<dbReference type="OrthoDB" id="5296536at2"/>
<comment type="similarity">
    <text evidence="1">Belongs to the BolA/IbaG family.</text>
</comment>
<dbReference type="AlphaFoldDB" id="A0A0F5JZN4"/>
<dbReference type="Gene3D" id="3.30.300.90">
    <property type="entry name" value="BolA-like"/>
    <property type="match status" value="1"/>
</dbReference>
<comment type="caution">
    <text evidence="2">The sequence shown here is derived from an EMBL/GenBank/DDBJ whole genome shotgun (WGS) entry which is preliminary data.</text>
</comment>
<dbReference type="SUPFAM" id="SSF82657">
    <property type="entry name" value="BolA-like"/>
    <property type="match status" value="1"/>
</dbReference>
<dbReference type="EMBL" id="LAQU01000012">
    <property type="protein sequence ID" value="KKB63135.1"/>
    <property type="molecule type" value="Genomic_DNA"/>
</dbReference>
<proteinExistence type="inferred from homology"/>
<dbReference type="GO" id="GO:0016226">
    <property type="term" value="P:iron-sulfur cluster assembly"/>
    <property type="evidence" value="ECO:0007669"/>
    <property type="project" value="TreeGrafter"/>
</dbReference>
<dbReference type="STRING" id="28092.WM40_12760"/>
<sequence>MIDTTSASPSDSLSHVVPAGAARRDWIESRLRATFTPDWLDVEDDSDRHAGHAGARNQDGSIGGSHFNVTIVSTAFAGKSRVTRHRLVYDALAEAIRAGLHALAIVAFTPEEYANRTDR</sequence>
<dbReference type="PATRIC" id="fig|28092.6.peg.3003"/>